<evidence type="ECO:0000313" key="3">
    <source>
        <dbReference type="Proteomes" id="UP000000238"/>
    </source>
</evidence>
<protein>
    <submittedName>
        <fullName evidence="2">Predicted signal transduction protein</fullName>
    </submittedName>
</protein>
<dbReference type="InterPro" id="IPR013976">
    <property type="entry name" value="HDOD"/>
</dbReference>
<dbReference type="KEGG" id="hch:HCH_04029"/>
<gene>
    <name evidence="2" type="ordered locus">HCH_04029</name>
</gene>
<organism evidence="2 3">
    <name type="scientific">Hahella chejuensis (strain KCTC 2396)</name>
    <dbReference type="NCBI Taxonomy" id="349521"/>
    <lineage>
        <taxon>Bacteria</taxon>
        <taxon>Pseudomonadati</taxon>
        <taxon>Pseudomonadota</taxon>
        <taxon>Gammaproteobacteria</taxon>
        <taxon>Oceanospirillales</taxon>
        <taxon>Hahellaceae</taxon>
        <taxon>Hahella</taxon>
    </lineage>
</organism>
<dbReference type="eggNOG" id="COG1639">
    <property type="taxonomic scope" value="Bacteria"/>
</dbReference>
<dbReference type="EMBL" id="CP000155">
    <property type="protein sequence ID" value="ABC30744.1"/>
    <property type="molecule type" value="Genomic_DNA"/>
</dbReference>
<dbReference type="PANTHER" id="PTHR33525">
    <property type="match status" value="1"/>
</dbReference>
<dbReference type="OrthoDB" id="5755654at2"/>
<dbReference type="InterPro" id="IPR052340">
    <property type="entry name" value="RNase_Y/CdgJ"/>
</dbReference>
<dbReference type="HOGENOM" id="CLU_048246_4_2_6"/>
<sequence length="283" mass="31099">MTWNVEEIKTKLSELSSPNPEIEAIIKMMDDGISDLGIIGKKVLADPVLAARILQLANSSFYGFTKEVKDVDMACVILGANTIRNLIYTLVVLSRFNGPRQDTQLDYTQIWRHSLMTACISQELSRRQNIDFLTAFTAGLFNNLGVVLMDYFYGEEITECVRVARQEKKHLVSSERSILGKDHRTLSAIVLECWSFPQDIVQVLNSGSEINSPMALAVSLGDVLATSIVGNCIAGVQLHCIAPCKVEASGVDISDIPAMTLNGLKLFKELASEFIPKGKKNGS</sequence>
<accession>Q2SF30</accession>
<reference evidence="2 3" key="1">
    <citation type="journal article" date="2005" name="Nucleic Acids Res.">
        <title>Genomic blueprint of Hahella chejuensis, a marine microbe producing an algicidal agent.</title>
        <authorList>
            <person name="Jeong H."/>
            <person name="Yim J.H."/>
            <person name="Lee C."/>
            <person name="Choi S.-H."/>
            <person name="Park Y.K."/>
            <person name="Yoon S.H."/>
            <person name="Hur C.-G."/>
            <person name="Kang H.-Y."/>
            <person name="Kim D."/>
            <person name="Lee H.H."/>
            <person name="Park K.H."/>
            <person name="Park S.-H."/>
            <person name="Park H.-S."/>
            <person name="Lee H.K."/>
            <person name="Oh T.K."/>
            <person name="Kim J.F."/>
        </authorList>
    </citation>
    <scope>NUCLEOTIDE SEQUENCE [LARGE SCALE GENOMIC DNA]</scope>
    <source>
        <strain evidence="2 3">KCTC 2396</strain>
    </source>
</reference>
<dbReference type="RefSeq" id="WP_011397811.1">
    <property type="nucleotide sequence ID" value="NC_007645.1"/>
</dbReference>
<evidence type="ECO:0000259" key="1">
    <source>
        <dbReference type="PROSITE" id="PS51833"/>
    </source>
</evidence>
<dbReference type="STRING" id="349521.HCH_04029"/>
<dbReference type="PROSITE" id="PS51833">
    <property type="entry name" value="HDOD"/>
    <property type="match status" value="1"/>
</dbReference>
<dbReference type="PANTHER" id="PTHR33525:SF3">
    <property type="entry name" value="RIBONUCLEASE Y"/>
    <property type="match status" value="1"/>
</dbReference>
<keyword evidence="3" id="KW-1185">Reference proteome</keyword>
<dbReference type="Proteomes" id="UP000000238">
    <property type="component" value="Chromosome"/>
</dbReference>
<proteinExistence type="predicted"/>
<dbReference type="AlphaFoldDB" id="Q2SF30"/>
<dbReference type="SUPFAM" id="SSF109604">
    <property type="entry name" value="HD-domain/PDEase-like"/>
    <property type="match status" value="1"/>
</dbReference>
<dbReference type="Pfam" id="PF08668">
    <property type="entry name" value="HDOD"/>
    <property type="match status" value="1"/>
</dbReference>
<feature type="domain" description="HDOD" evidence="1">
    <location>
        <begin position="15"/>
        <end position="210"/>
    </location>
</feature>
<evidence type="ECO:0000313" key="2">
    <source>
        <dbReference type="EMBL" id="ABC30744.1"/>
    </source>
</evidence>
<name>Q2SF30_HAHCH</name>
<dbReference type="Gene3D" id="1.10.3210.10">
    <property type="entry name" value="Hypothetical protein af1432"/>
    <property type="match status" value="1"/>
</dbReference>